<reference evidence="1 2" key="2">
    <citation type="journal article" date="2022" name="Mol. Ecol. Resour.">
        <title>The genomes of chicory, endive, great burdock and yacon provide insights into Asteraceae paleo-polyploidization history and plant inulin production.</title>
        <authorList>
            <person name="Fan W."/>
            <person name="Wang S."/>
            <person name="Wang H."/>
            <person name="Wang A."/>
            <person name="Jiang F."/>
            <person name="Liu H."/>
            <person name="Zhao H."/>
            <person name="Xu D."/>
            <person name="Zhang Y."/>
        </authorList>
    </citation>
    <scope>NUCLEOTIDE SEQUENCE [LARGE SCALE GENOMIC DNA]</scope>
    <source>
        <strain evidence="2">cv. Yunnan</strain>
        <tissue evidence="1">Leaves</tissue>
    </source>
</reference>
<reference evidence="2" key="1">
    <citation type="journal article" date="2022" name="Mol. Ecol. Resour.">
        <title>The genomes of chicory, endive, great burdock and yacon provide insights into Asteraceae palaeo-polyploidization history and plant inulin production.</title>
        <authorList>
            <person name="Fan W."/>
            <person name="Wang S."/>
            <person name="Wang H."/>
            <person name="Wang A."/>
            <person name="Jiang F."/>
            <person name="Liu H."/>
            <person name="Zhao H."/>
            <person name="Xu D."/>
            <person name="Zhang Y."/>
        </authorList>
    </citation>
    <scope>NUCLEOTIDE SEQUENCE [LARGE SCALE GENOMIC DNA]</scope>
    <source>
        <strain evidence="2">cv. Yunnan</strain>
    </source>
</reference>
<keyword evidence="2" id="KW-1185">Reference proteome</keyword>
<organism evidence="1 2">
    <name type="scientific">Smallanthus sonchifolius</name>
    <dbReference type="NCBI Taxonomy" id="185202"/>
    <lineage>
        <taxon>Eukaryota</taxon>
        <taxon>Viridiplantae</taxon>
        <taxon>Streptophyta</taxon>
        <taxon>Embryophyta</taxon>
        <taxon>Tracheophyta</taxon>
        <taxon>Spermatophyta</taxon>
        <taxon>Magnoliopsida</taxon>
        <taxon>eudicotyledons</taxon>
        <taxon>Gunneridae</taxon>
        <taxon>Pentapetalae</taxon>
        <taxon>asterids</taxon>
        <taxon>campanulids</taxon>
        <taxon>Asterales</taxon>
        <taxon>Asteraceae</taxon>
        <taxon>Asteroideae</taxon>
        <taxon>Heliantheae alliance</taxon>
        <taxon>Millerieae</taxon>
        <taxon>Smallanthus</taxon>
    </lineage>
</organism>
<dbReference type="Proteomes" id="UP001056120">
    <property type="component" value="Linkage Group LG17"/>
</dbReference>
<evidence type="ECO:0000313" key="1">
    <source>
        <dbReference type="EMBL" id="KAI3762626.1"/>
    </source>
</evidence>
<proteinExistence type="predicted"/>
<comment type="caution">
    <text evidence="1">The sequence shown here is derived from an EMBL/GenBank/DDBJ whole genome shotgun (WGS) entry which is preliminary data.</text>
</comment>
<protein>
    <submittedName>
        <fullName evidence="1">Uncharacterized protein</fullName>
    </submittedName>
</protein>
<evidence type="ECO:0000313" key="2">
    <source>
        <dbReference type="Proteomes" id="UP001056120"/>
    </source>
</evidence>
<dbReference type="EMBL" id="CM042034">
    <property type="protein sequence ID" value="KAI3762626.1"/>
    <property type="molecule type" value="Genomic_DNA"/>
</dbReference>
<name>A0ACB9EW16_9ASTR</name>
<gene>
    <name evidence="1" type="ORF">L1987_53063</name>
</gene>
<accession>A0ACB9EW16</accession>
<sequence length="1147" mass="131100">MLFSKHASNNAQRRRFNKLILFPPISTKNRTILYFHDPTSGIRALAQIKQTHTCLITSGSILNSLSIKSPKITKTKMAQSNGFEDIDSINRPPRLVSGEDYDMWKNRMESFFCYQEYGMWKSIRDGPYTPMVASADSGGPSIPKEPSKKIQDTDLGRNPSTREDAICLSATLTDNHVKAGTLTRKGTKKVPDTTTPPTHIKEATTEPSRNNKKRKARNYAMVTPAIPVNQAAHMVQTPAKKPYVGIYPLYATCNYHHLQNIPCRLCTYCGKYGHTVNVCRAKALAGQVNPPNRTNPQVANQGVPAIANGHACYECGNPNHFRDQCPSQYASILFDTGADKSFVSLNFEPLLAKIRSQLEKTFTVEVANGDSLTIDSVIHDCSLELNDHTFPVNLVPMPLRSFDIIIGMYWLSIHHAEVICFEKCIRIPLPSGETLRVFGEKPCKGLKLMSCSTAQKYLRKKYVAFLAHVVQKDVKEKSIQDIPIIRDIPEVFPEDLSDLSPVRQVEFCIDLIPGANPVARAPYRLAPSEMQELASQLQELSDKGFIRPSHSPWGAPVLFVKKKDGSFRMCIDYRELNKLTIKNRYPFPRIDDLFDQLQGSTYFTKIDLRSGYHQLRVQEKYIPKTAFRTRYGHYEFMVMPFGPTNAPTVFMDLMNRVCKPYLDKFVIVFIDDILIYSKTKADHEQHLRLIEAVKNWNAPKTPIEVRSFLGLAGYYRRFISNFSKIVVPLTALTHKGKSYEWGPKQEEAFQTLKQNLCNAHILTLPDGNDDLVVYCDASNQGLGCALKQRGKVIAYASRQLKIHEKNYTTHDLELGAVVFALKIWRHYLYGTKCVVFTDHRSLQHIFNQKELNMRQRRWVELLNDYDCEIRYHPGKANVVADALSRKDHVMLQCVRIQTDIQNRILEAQHISVTEGNMYEEMSCGVELQLEPKPNGLLYYLNCIWVPGHNDLRAFLMNEAHKTRYSIHPGVDKMYQDLRQQYWWPGMKKDIALYVAKCLTCSKVKAEHQRPSGLLEQPEIPVWKWENLAMDFITKLPRTSSGYDSIWVIIDRLTKSAHFLPIREDYRVEKLARIYIDEIVSRHGVPLNIISDRDARFTSHFWQSLQTALGTRLNLSTAYHPQTDGQTERTIQTLEDMLRACVIDFGGN</sequence>